<dbReference type="SUPFAM" id="SSF52540">
    <property type="entry name" value="P-loop containing nucleoside triphosphate hydrolases"/>
    <property type="match status" value="1"/>
</dbReference>
<dbReference type="HOGENOM" id="CLU_016684_0_1_7"/>
<dbReference type="Proteomes" id="UP000035036">
    <property type="component" value="Chromosome"/>
</dbReference>
<dbReference type="KEGG" id="gsb:GSUB_07835"/>
<dbReference type="Pfam" id="PF17863">
    <property type="entry name" value="AAA_lid_2"/>
    <property type="match status" value="1"/>
</dbReference>
<dbReference type="AlphaFoldDB" id="A0A0B5FWH5"/>
<proteinExistence type="inferred from homology"/>
<feature type="region of interest" description="Disordered" evidence="7">
    <location>
        <begin position="340"/>
        <end position="366"/>
    </location>
</feature>
<sequence>MKESIAFPFSALIGQEDLRTALLLNAVDPAIGGVLIQGHKGAGKSTAVRALAALLPDMEVVADCPYHCPPAPLDAMHDECAARVLAGEPLKTVMRPMPLVELPLAATEDRVVGSLHLEKTLAGGQRYFEPGLLAAANRGILYVDEVNLLPDHLVDLLLDAAGSGINRVEREGISVTHPARFLLVGTMNPEEGELRPQFLDRFGLCVTVRGIENIAQRREVIRRRMAFEENPEDFVKAWTQAEQALRQQVVRARQTLDNVALPDEILDRAIGISLAMGVQGHRSDLAIVRAARALSALLERDRVGEEEIFEAALLVLPHRIGAEAMEERSDLRGRLQKAFSGEKVKQGEDSNIPESAEELDDWESSMEVPGATAAGSLLFSFLKKKVPNAS</sequence>
<comment type="pathway">
    <text evidence="1">Porphyrin-containing compound metabolism; bacteriochlorophyll biosynthesis.</text>
</comment>
<keyword evidence="3" id="KW-0547">Nucleotide-binding</keyword>
<evidence type="ECO:0000313" key="10">
    <source>
        <dbReference type="Proteomes" id="UP000035036"/>
    </source>
</evidence>
<dbReference type="RefSeq" id="WP_040202264.1">
    <property type="nucleotide sequence ID" value="NZ_CP010311.1"/>
</dbReference>
<protein>
    <recommendedName>
        <fullName evidence="5">Mg-protoporphyrin IX chelatase</fullName>
    </recommendedName>
</protein>
<dbReference type="InterPro" id="IPR045006">
    <property type="entry name" value="CHLI-like"/>
</dbReference>
<dbReference type="CDD" id="cd00009">
    <property type="entry name" value="AAA"/>
    <property type="match status" value="1"/>
</dbReference>
<dbReference type="SMART" id="SM00382">
    <property type="entry name" value="AAA"/>
    <property type="match status" value="1"/>
</dbReference>
<evidence type="ECO:0000256" key="5">
    <source>
        <dbReference type="ARBA" id="ARBA00030759"/>
    </source>
</evidence>
<organism evidence="9 10">
    <name type="scientific">Geoalkalibacter subterraneus</name>
    <dbReference type="NCBI Taxonomy" id="483547"/>
    <lineage>
        <taxon>Bacteria</taxon>
        <taxon>Pseudomonadati</taxon>
        <taxon>Thermodesulfobacteriota</taxon>
        <taxon>Desulfuromonadia</taxon>
        <taxon>Desulfuromonadales</taxon>
        <taxon>Geoalkalibacteraceae</taxon>
        <taxon>Geoalkalibacter</taxon>
    </lineage>
</organism>
<evidence type="ECO:0000256" key="4">
    <source>
        <dbReference type="ARBA" id="ARBA00022840"/>
    </source>
</evidence>
<dbReference type="PANTHER" id="PTHR32039:SF9">
    <property type="entry name" value="MAGNESIUM-CHELATASE SUBUNIT CHLI-2, CHLOROPLASTIC"/>
    <property type="match status" value="1"/>
</dbReference>
<dbReference type="PANTHER" id="PTHR32039">
    <property type="entry name" value="MAGNESIUM-CHELATASE SUBUNIT CHLI"/>
    <property type="match status" value="1"/>
</dbReference>
<dbReference type="InterPro" id="IPR003593">
    <property type="entry name" value="AAA+_ATPase"/>
</dbReference>
<feature type="compositionally biased region" description="Acidic residues" evidence="7">
    <location>
        <begin position="355"/>
        <end position="364"/>
    </location>
</feature>
<evidence type="ECO:0000256" key="1">
    <source>
        <dbReference type="ARBA" id="ARBA00004800"/>
    </source>
</evidence>
<comment type="function">
    <text evidence="6">Involved in bacteriochlorophyll biosynthesis; introduces a magnesium ion into protoporphyrin IX to yield Mg-protoporphyrin IX.</text>
</comment>
<dbReference type="OrthoDB" id="9775079at2"/>
<dbReference type="InterPro" id="IPR027417">
    <property type="entry name" value="P-loop_NTPase"/>
</dbReference>
<dbReference type="STRING" id="483547.GSUB_07835"/>
<dbReference type="InterPro" id="IPR041628">
    <property type="entry name" value="ChlI/MoxR_AAA_lid"/>
</dbReference>
<comment type="similarity">
    <text evidence="2">Belongs to the Mg-chelatase subunits D/I family.</text>
</comment>
<keyword evidence="4" id="KW-0067">ATP-binding</keyword>
<evidence type="ECO:0000259" key="8">
    <source>
        <dbReference type="SMART" id="SM00382"/>
    </source>
</evidence>
<dbReference type="InterPro" id="IPR000523">
    <property type="entry name" value="Mg_chelatse_chII-like_cat_dom"/>
</dbReference>
<dbReference type="GO" id="GO:0005524">
    <property type="term" value="F:ATP binding"/>
    <property type="evidence" value="ECO:0007669"/>
    <property type="project" value="UniProtKB-KW"/>
</dbReference>
<reference evidence="9 10" key="1">
    <citation type="journal article" date="2015" name="Genome Announc.">
        <title>Genomes of Geoalkalibacter ferrihydriticus Z-0531T and Geoalkalibacter subterraneus Red1T, Two Haloalkaliphilic Metal-Reducing Deltaproteobacteria.</title>
        <authorList>
            <person name="Badalamenti J.P."/>
            <person name="Krajmalnik-Brown R."/>
            <person name="Torres C.I."/>
            <person name="Bond D.R."/>
        </authorList>
    </citation>
    <scope>NUCLEOTIDE SEQUENCE [LARGE SCALE GENOMIC DNA]</scope>
    <source>
        <strain evidence="9 10">Red1</strain>
    </source>
</reference>
<evidence type="ECO:0000313" key="9">
    <source>
        <dbReference type="EMBL" id="AJF07961.1"/>
    </source>
</evidence>
<evidence type="ECO:0000256" key="6">
    <source>
        <dbReference type="ARBA" id="ARBA00053551"/>
    </source>
</evidence>
<dbReference type="EMBL" id="CP010311">
    <property type="protein sequence ID" value="AJF07961.1"/>
    <property type="molecule type" value="Genomic_DNA"/>
</dbReference>
<dbReference type="Gene3D" id="1.10.8.80">
    <property type="entry name" value="Magnesium chelatase subunit I, C-Terminal domain"/>
    <property type="match status" value="1"/>
</dbReference>
<evidence type="ECO:0000256" key="7">
    <source>
        <dbReference type="SAM" id="MobiDB-lite"/>
    </source>
</evidence>
<dbReference type="Pfam" id="PF01078">
    <property type="entry name" value="Mg_chelatase"/>
    <property type="match status" value="1"/>
</dbReference>
<evidence type="ECO:0000256" key="3">
    <source>
        <dbReference type="ARBA" id="ARBA00022741"/>
    </source>
</evidence>
<gene>
    <name evidence="9" type="ORF">GSUB_07835</name>
</gene>
<accession>A0A0B5FWH5</accession>
<evidence type="ECO:0000256" key="2">
    <source>
        <dbReference type="ARBA" id="ARBA00005799"/>
    </source>
</evidence>
<dbReference type="Gene3D" id="3.40.50.300">
    <property type="entry name" value="P-loop containing nucleotide triphosphate hydrolases"/>
    <property type="match status" value="1"/>
</dbReference>
<name>A0A0B5FWH5_9BACT</name>
<keyword evidence="10" id="KW-1185">Reference proteome</keyword>
<feature type="domain" description="AAA+ ATPase" evidence="8">
    <location>
        <begin position="30"/>
        <end position="212"/>
    </location>
</feature>